<dbReference type="AlphaFoldDB" id="A0A3M7P2Y6"/>
<evidence type="ECO:0000256" key="1">
    <source>
        <dbReference type="SAM" id="MobiDB-lite"/>
    </source>
</evidence>
<evidence type="ECO:0000313" key="3">
    <source>
        <dbReference type="Proteomes" id="UP000276133"/>
    </source>
</evidence>
<reference evidence="2 3" key="1">
    <citation type="journal article" date="2018" name="Sci. Rep.">
        <title>Genomic signatures of local adaptation to the degree of environmental predictability in rotifers.</title>
        <authorList>
            <person name="Franch-Gras L."/>
            <person name="Hahn C."/>
            <person name="Garcia-Roger E.M."/>
            <person name="Carmona M.J."/>
            <person name="Serra M."/>
            <person name="Gomez A."/>
        </authorList>
    </citation>
    <scope>NUCLEOTIDE SEQUENCE [LARGE SCALE GENOMIC DNA]</scope>
    <source>
        <strain evidence="2">HYR1</strain>
    </source>
</reference>
<keyword evidence="3" id="KW-1185">Reference proteome</keyword>
<accession>A0A3M7P2Y6</accession>
<dbReference type="EMBL" id="REGN01014119">
    <property type="protein sequence ID" value="RMZ93034.1"/>
    <property type="molecule type" value="Genomic_DNA"/>
</dbReference>
<name>A0A3M7P2Y6_BRAPC</name>
<sequence>MRIEPPISEPMPHTDPHADIMQASPPELPPTIRDGLYGLRVVPVI</sequence>
<gene>
    <name evidence="2" type="ORF">BpHYR1_019607</name>
</gene>
<feature type="region of interest" description="Disordered" evidence="1">
    <location>
        <begin position="1"/>
        <end position="31"/>
    </location>
</feature>
<protein>
    <submittedName>
        <fullName evidence="2">Uncharacterized protein</fullName>
    </submittedName>
</protein>
<organism evidence="2 3">
    <name type="scientific">Brachionus plicatilis</name>
    <name type="common">Marine rotifer</name>
    <name type="synonym">Brachionus muelleri</name>
    <dbReference type="NCBI Taxonomy" id="10195"/>
    <lineage>
        <taxon>Eukaryota</taxon>
        <taxon>Metazoa</taxon>
        <taxon>Spiralia</taxon>
        <taxon>Gnathifera</taxon>
        <taxon>Rotifera</taxon>
        <taxon>Eurotatoria</taxon>
        <taxon>Monogononta</taxon>
        <taxon>Pseudotrocha</taxon>
        <taxon>Ploima</taxon>
        <taxon>Brachionidae</taxon>
        <taxon>Brachionus</taxon>
    </lineage>
</organism>
<comment type="caution">
    <text evidence="2">The sequence shown here is derived from an EMBL/GenBank/DDBJ whole genome shotgun (WGS) entry which is preliminary data.</text>
</comment>
<dbReference type="Proteomes" id="UP000276133">
    <property type="component" value="Unassembled WGS sequence"/>
</dbReference>
<evidence type="ECO:0000313" key="2">
    <source>
        <dbReference type="EMBL" id="RMZ93034.1"/>
    </source>
</evidence>
<proteinExistence type="predicted"/>